<dbReference type="Gene3D" id="6.10.140.210">
    <property type="match status" value="1"/>
</dbReference>
<dbReference type="SUPFAM" id="SSF111347">
    <property type="entry name" value="Rap/Ran-GAP"/>
    <property type="match status" value="1"/>
</dbReference>
<reference evidence="5 6" key="1">
    <citation type="journal article" date="2013" name="Nature">
        <title>Insights into bilaterian evolution from three spiralian genomes.</title>
        <authorList>
            <person name="Simakov O."/>
            <person name="Marletaz F."/>
            <person name="Cho S.J."/>
            <person name="Edsinger-Gonzales E."/>
            <person name="Havlak P."/>
            <person name="Hellsten U."/>
            <person name="Kuo D.H."/>
            <person name="Larsson T."/>
            <person name="Lv J."/>
            <person name="Arendt D."/>
            <person name="Savage R."/>
            <person name="Osoegawa K."/>
            <person name="de Jong P."/>
            <person name="Grimwood J."/>
            <person name="Chapman J.A."/>
            <person name="Shapiro H."/>
            <person name="Aerts A."/>
            <person name="Otillar R.P."/>
            <person name="Terry A.Y."/>
            <person name="Boore J.L."/>
            <person name="Grigoriev I.V."/>
            <person name="Lindberg D.R."/>
            <person name="Seaver E.C."/>
            <person name="Weisblat D.A."/>
            <person name="Putnam N.H."/>
            <person name="Rokhsar D.S."/>
        </authorList>
    </citation>
    <scope>NUCLEOTIDE SEQUENCE [LARGE SCALE GENOMIC DNA]</scope>
</reference>
<proteinExistence type="predicted"/>
<dbReference type="STRING" id="225164.V4A436"/>
<organism evidence="5 6">
    <name type="scientific">Lottia gigantea</name>
    <name type="common">Giant owl limpet</name>
    <dbReference type="NCBI Taxonomy" id="225164"/>
    <lineage>
        <taxon>Eukaryota</taxon>
        <taxon>Metazoa</taxon>
        <taxon>Spiralia</taxon>
        <taxon>Lophotrochozoa</taxon>
        <taxon>Mollusca</taxon>
        <taxon>Gastropoda</taxon>
        <taxon>Patellogastropoda</taxon>
        <taxon>Lottioidea</taxon>
        <taxon>Lottiidae</taxon>
        <taxon>Lottia</taxon>
    </lineage>
</organism>
<dbReference type="Gene3D" id="3.40.50.11210">
    <property type="entry name" value="Rap/Ran-GAP"/>
    <property type="match status" value="1"/>
</dbReference>
<dbReference type="FunFam" id="3.40.50.11210:FF:000002">
    <property type="entry name" value="Signal-induced proliferation-associated 1-like protein 1"/>
    <property type="match status" value="1"/>
</dbReference>
<dbReference type="RefSeq" id="XP_009058131.1">
    <property type="nucleotide sequence ID" value="XM_009059883.1"/>
</dbReference>
<dbReference type="PROSITE" id="PS50085">
    <property type="entry name" value="RAPGAP"/>
    <property type="match status" value="1"/>
</dbReference>
<keyword evidence="3" id="KW-0175">Coiled coil</keyword>
<keyword evidence="6" id="KW-1185">Reference proteome</keyword>
<evidence type="ECO:0000256" key="2">
    <source>
        <dbReference type="ARBA" id="ARBA00022553"/>
    </source>
</evidence>
<name>V4A436_LOTGI</name>
<evidence type="ECO:0000313" key="5">
    <source>
        <dbReference type="EMBL" id="ESO91442.1"/>
    </source>
</evidence>
<dbReference type="InterPro" id="IPR035974">
    <property type="entry name" value="Rap/Ran-GAP_sf"/>
</dbReference>
<gene>
    <name evidence="5" type="ORF">LOTGIDRAFT_105226</name>
</gene>
<accession>V4A436</accession>
<dbReference type="Proteomes" id="UP000030746">
    <property type="component" value="Unassembled WGS sequence"/>
</dbReference>
<dbReference type="PANTHER" id="PTHR15711">
    <property type="entry name" value="RAP GTPASE-ACTIVATING PROTEIN"/>
    <property type="match status" value="1"/>
</dbReference>
<dbReference type="OMA" id="NNNEVMY"/>
<evidence type="ECO:0000256" key="1">
    <source>
        <dbReference type="ARBA" id="ARBA00022468"/>
    </source>
</evidence>
<dbReference type="CTD" id="20229956"/>
<dbReference type="InterPro" id="IPR050989">
    <property type="entry name" value="Rap1_Ran_GAP"/>
</dbReference>
<keyword evidence="2" id="KW-0597">Phosphoprotein</keyword>
<dbReference type="GO" id="GO:0005737">
    <property type="term" value="C:cytoplasm"/>
    <property type="evidence" value="ECO:0007669"/>
    <property type="project" value="TreeGrafter"/>
</dbReference>
<dbReference type="Pfam" id="PF02145">
    <property type="entry name" value="Rap_GAP"/>
    <property type="match status" value="1"/>
</dbReference>
<dbReference type="OrthoDB" id="2499658at2759"/>
<dbReference type="HOGENOM" id="CLU_010739_0_0_1"/>
<evidence type="ECO:0000259" key="4">
    <source>
        <dbReference type="PROSITE" id="PS50085"/>
    </source>
</evidence>
<dbReference type="AlphaFoldDB" id="V4A436"/>
<dbReference type="PANTHER" id="PTHR15711:SF32">
    <property type="entry name" value="RAP GTPASE ACTIVATING PROTEIN 1, ISOFORM H"/>
    <property type="match status" value="1"/>
</dbReference>
<dbReference type="InterPro" id="IPR000331">
    <property type="entry name" value="Rap/Ran_GAP_dom"/>
</dbReference>
<dbReference type="EMBL" id="KB202283">
    <property type="protein sequence ID" value="ESO91442.1"/>
    <property type="molecule type" value="Genomic_DNA"/>
</dbReference>
<dbReference type="Pfam" id="PF21022">
    <property type="entry name" value="Rap-GAP_dimer"/>
    <property type="match status" value="1"/>
</dbReference>
<keyword evidence="1" id="KW-0343">GTPase activation</keyword>
<feature type="domain" description="Rap-GAP" evidence="4">
    <location>
        <begin position="133"/>
        <end position="349"/>
    </location>
</feature>
<dbReference type="GO" id="GO:0005096">
    <property type="term" value="F:GTPase activator activity"/>
    <property type="evidence" value="ECO:0007669"/>
    <property type="project" value="UniProtKB-KW"/>
</dbReference>
<feature type="non-terminal residue" evidence="5">
    <location>
        <position position="1"/>
    </location>
</feature>
<evidence type="ECO:0000256" key="3">
    <source>
        <dbReference type="ARBA" id="ARBA00023054"/>
    </source>
</evidence>
<evidence type="ECO:0000313" key="6">
    <source>
        <dbReference type="Proteomes" id="UP000030746"/>
    </source>
</evidence>
<dbReference type="GeneID" id="20229956"/>
<sequence length="349" mass="40069">ILKKPGPYPMVVVPDRLNYWIEDNTHSKCNHRQFSIETDETSICYRKYFLGKEHFNYYAVDENLGPIVMSIKAEASQESIRVILRTRFTIHHEILPSSKIEVPSPAKIAKTVFSDISTEKFYPVLSMKGSELIVLYDEHLLTSTFKFGIIYQKFGQTTEEELFGNVSHSPAMEEFLDLIGEKVSLQYFKGFRGGLDTLHGQTGEESLYTHYQNREVMFHVSTMLPHTDGDPQQLQRKRHIGNDIVAIIFQEENTPFVPDMIASHFLHSYIVIQPIDSNTDHTKYKVSVTARNDVPQFGPDLPNPAVFEKGPEFRDFLLTKLINAEMASYHAEQFAKLGVSKIQCQDFSY</sequence>
<protein>
    <recommendedName>
        <fullName evidence="4">Rap-GAP domain-containing protein</fullName>
    </recommendedName>
</protein>
<dbReference type="KEGG" id="lgi:LOTGIDRAFT_105226"/>
<dbReference type="GO" id="GO:0051056">
    <property type="term" value="P:regulation of small GTPase mediated signal transduction"/>
    <property type="evidence" value="ECO:0007669"/>
    <property type="project" value="InterPro"/>
</dbReference>